<evidence type="ECO:0000313" key="1">
    <source>
        <dbReference type="EMBL" id="MCI3242083.1"/>
    </source>
</evidence>
<sequence length="74" mass="7639">MRLVTGQDPVFSAALAAELLTSSAEQFVPASAPGRGEGMGGLAHVTAGPGAVHGLPLSAYAEDLPNIRDRWRQP</sequence>
<protein>
    <submittedName>
        <fullName evidence="1">Uncharacterized protein</fullName>
    </submittedName>
</protein>
<name>A0ABS9XJ28_9ACTN</name>
<reference evidence="1" key="1">
    <citation type="submission" date="2022-03" db="EMBL/GenBank/DDBJ databases">
        <title>Streptomyces 7R015 and 7R016 isolated from Barleria lupulina in Thailand.</title>
        <authorList>
            <person name="Kanchanasin P."/>
            <person name="Phongsopitanun W."/>
            <person name="Tanasupawat S."/>
        </authorList>
    </citation>
    <scope>NUCLEOTIDE SEQUENCE</scope>
    <source>
        <strain evidence="1">7R016</strain>
    </source>
</reference>
<evidence type="ECO:0000313" key="2">
    <source>
        <dbReference type="Proteomes" id="UP001165270"/>
    </source>
</evidence>
<gene>
    <name evidence="1" type="ORF">MQN93_20375</name>
</gene>
<comment type="caution">
    <text evidence="1">The sequence shown here is derived from an EMBL/GenBank/DDBJ whole genome shotgun (WGS) entry which is preliminary data.</text>
</comment>
<proteinExistence type="predicted"/>
<keyword evidence="2" id="KW-1185">Reference proteome</keyword>
<accession>A0ABS9XJ28</accession>
<dbReference type="Proteomes" id="UP001165270">
    <property type="component" value="Unassembled WGS sequence"/>
</dbReference>
<organism evidence="1 2">
    <name type="scientific">Streptomyces spinosisporus</name>
    <dbReference type="NCBI Taxonomy" id="2927582"/>
    <lineage>
        <taxon>Bacteria</taxon>
        <taxon>Bacillati</taxon>
        <taxon>Actinomycetota</taxon>
        <taxon>Actinomycetes</taxon>
        <taxon>Kitasatosporales</taxon>
        <taxon>Streptomycetaceae</taxon>
        <taxon>Streptomyces</taxon>
    </lineage>
</organism>
<dbReference type="EMBL" id="JALDAX010000007">
    <property type="protein sequence ID" value="MCI3242083.1"/>
    <property type="molecule type" value="Genomic_DNA"/>
</dbReference>
<dbReference type="RefSeq" id="WP_242710672.1">
    <property type="nucleotide sequence ID" value="NZ_JALDAX010000007.1"/>
</dbReference>